<dbReference type="PROSITE" id="PS01117">
    <property type="entry name" value="HTH_MARR_1"/>
    <property type="match status" value="1"/>
</dbReference>
<evidence type="ECO:0000313" key="7">
    <source>
        <dbReference type="Proteomes" id="UP000481339"/>
    </source>
</evidence>
<dbReference type="SUPFAM" id="SSF46785">
    <property type="entry name" value="Winged helix' DNA-binding domain"/>
    <property type="match status" value="1"/>
</dbReference>
<evidence type="ECO:0000313" key="6">
    <source>
        <dbReference type="EMBL" id="KAB1633447.1"/>
    </source>
</evidence>
<name>A0A7C8BP07_9MICO</name>
<dbReference type="Proteomes" id="UP000481339">
    <property type="component" value="Unassembled WGS sequence"/>
</dbReference>
<feature type="region of interest" description="Disordered" evidence="4">
    <location>
        <begin position="1"/>
        <end position="40"/>
    </location>
</feature>
<keyword evidence="3" id="KW-0804">Transcription</keyword>
<dbReference type="PROSITE" id="PS50995">
    <property type="entry name" value="HTH_MARR_2"/>
    <property type="match status" value="1"/>
</dbReference>
<dbReference type="AlphaFoldDB" id="A0A7C8BP07"/>
<dbReference type="GO" id="GO:0003700">
    <property type="term" value="F:DNA-binding transcription factor activity"/>
    <property type="evidence" value="ECO:0007669"/>
    <property type="project" value="InterPro"/>
</dbReference>
<dbReference type="GO" id="GO:0003677">
    <property type="term" value="F:DNA binding"/>
    <property type="evidence" value="ECO:0007669"/>
    <property type="project" value="UniProtKB-KW"/>
</dbReference>
<dbReference type="InterPro" id="IPR023187">
    <property type="entry name" value="Tscrpt_reg_MarR-type_CS"/>
</dbReference>
<dbReference type="Pfam" id="PF01047">
    <property type="entry name" value="MarR"/>
    <property type="match status" value="1"/>
</dbReference>
<keyword evidence="1" id="KW-0805">Transcription regulation</keyword>
<accession>A0A7C8BP07</accession>
<reference evidence="6 7" key="1">
    <citation type="submission" date="2019-09" db="EMBL/GenBank/DDBJ databases">
        <title>Phylogeny of genus Pseudoclavibacter and closely related genus.</title>
        <authorList>
            <person name="Li Y."/>
        </authorList>
    </citation>
    <scope>NUCLEOTIDE SEQUENCE [LARGE SCALE GENOMIC DNA]</scope>
    <source>
        <strain evidence="6 7">JCM 16921</strain>
    </source>
</reference>
<organism evidence="6 7">
    <name type="scientific">Pseudoclavibacter caeni</name>
    <dbReference type="NCBI Taxonomy" id="908846"/>
    <lineage>
        <taxon>Bacteria</taxon>
        <taxon>Bacillati</taxon>
        <taxon>Actinomycetota</taxon>
        <taxon>Actinomycetes</taxon>
        <taxon>Micrococcales</taxon>
        <taxon>Microbacteriaceae</taxon>
        <taxon>Pseudoclavibacter</taxon>
    </lineage>
</organism>
<dbReference type="OrthoDB" id="9804055at2"/>
<keyword evidence="7" id="KW-1185">Reference proteome</keyword>
<dbReference type="InterPro" id="IPR036390">
    <property type="entry name" value="WH_DNA-bd_sf"/>
</dbReference>
<dbReference type="InterPro" id="IPR052526">
    <property type="entry name" value="HTH-type_Bedaq_tolerance"/>
</dbReference>
<evidence type="ECO:0000256" key="3">
    <source>
        <dbReference type="ARBA" id="ARBA00023163"/>
    </source>
</evidence>
<evidence type="ECO:0000259" key="5">
    <source>
        <dbReference type="PROSITE" id="PS50995"/>
    </source>
</evidence>
<dbReference type="PANTHER" id="PTHR39515:SF2">
    <property type="entry name" value="HTH-TYPE TRANSCRIPTIONAL REGULATOR RV0880"/>
    <property type="match status" value="1"/>
</dbReference>
<gene>
    <name evidence="6" type="ORF">F8O02_00430</name>
</gene>
<proteinExistence type="predicted"/>
<dbReference type="Gene3D" id="1.10.10.10">
    <property type="entry name" value="Winged helix-like DNA-binding domain superfamily/Winged helix DNA-binding domain"/>
    <property type="match status" value="1"/>
</dbReference>
<dbReference type="RefSeq" id="WP_158035226.1">
    <property type="nucleotide sequence ID" value="NZ_BAAAZV010000007.1"/>
</dbReference>
<feature type="domain" description="HTH marR-type" evidence="5">
    <location>
        <begin position="40"/>
        <end position="174"/>
    </location>
</feature>
<dbReference type="SMART" id="SM00347">
    <property type="entry name" value="HTH_MARR"/>
    <property type="match status" value="1"/>
</dbReference>
<dbReference type="PANTHER" id="PTHR39515">
    <property type="entry name" value="CONSERVED PROTEIN"/>
    <property type="match status" value="1"/>
</dbReference>
<comment type="caution">
    <text evidence="6">The sequence shown here is derived from an EMBL/GenBank/DDBJ whole genome shotgun (WGS) entry which is preliminary data.</text>
</comment>
<sequence>MPPTSRHSGGPRPSAVLPAGPAASPTAPQDSPAGAPGDASTDLADRLRLAVARLNRRLRQEGTDAVTPAQLTALLLLDRCGELPLAGLAERAMVSSPSMNRTLAQLAERGLVDRHPCVADGRVVLTTVTPAGRTEAMRARRRRDAWLAGRLAELGADRRAEVERAVTLLEALAPTPGESVGRGSEARG</sequence>
<keyword evidence="2" id="KW-0238">DNA-binding</keyword>
<dbReference type="InterPro" id="IPR000835">
    <property type="entry name" value="HTH_MarR-typ"/>
</dbReference>
<evidence type="ECO:0000256" key="1">
    <source>
        <dbReference type="ARBA" id="ARBA00023015"/>
    </source>
</evidence>
<dbReference type="EMBL" id="WBKA01000001">
    <property type="protein sequence ID" value="KAB1633447.1"/>
    <property type="molecule type" value="Genomic_DNA"/>
</dbReference>
<evidence type="ECO:0000256" key="4">
    <source>
        <dbReference type="SAM" id="MobiDB-lite"/>
    </source>
</evidence>
<protein>
    <submittedName>
        <fullName evidence="6">MarR family transcriptional regulator</fullName>
    </submittedName>
</protein>
<evidence type="ECO:0000256" key="2">
    <source>
        <dbReference type="ARBA" id="ARBA00023125"/>
    </source>
</evidence>
<dbReference type="InterPro" id="IPR036388">
    <property type="entry name" value="WH-like_DNA-bd_sf"/>
</dbReference>